<feature type="transmembrane region" description="Helical" evidence="1">
    <location>
        <begin position="54"/>
        <end position="73"/>
    </location>
</feature>
<feature type="transmembrane region" description="Helical" evidence="1">
    <location>
        <begin position="93"/>
        <end position="113"/>
    </location>
</feature>
<organism evidence="2 3">
    <name type="scientific">Paenibacillus faecis</name>
    <dbReference type="NCBI Taxonomy" id="862114"/>
    <lineage>
        <taxon>Bacteria</taxon>
        <taxon>Bacillati</taxon>
        <taxon>Bacillota</taxon>
        <taxon>Bacilli</taxon>
        <taxon>Bacillales</taxon>
        <taxon>Paenibacillaceae</taxon>
        <taxon>Paenibacillus</taxon>
    </lineage>
</organism>
<evidence type="ECO:0000313" key="2">
    <source>
        <dbReference type="EMBL" id="TYA15334.1"/>
    </source>
</evidence>
<keyword evidence="3" id="KW-1185">Reference proteome</keyword>
<dbReference type="Proteomes" id="UP000325218">
    <property type="component" value="Unassembled WGS sequence"/>
</dbReference>
<accession>A0A5D0D166</accession>
<feature type="transmembrane region" description="Helical" evidence="1">
    <location>
        <begin position="125"/>
        <end position="149"/>
    </location>
</feature>
<dbReference type="InterPro" id="IPR046664">
    <property type="entry name" value="DUF6773"/>
</dbReference>
<dbReference type="RefSeq" id="WP_148450924.1">
    <property type="nucleotide sequence ID" value="NZ_VSDO01000001.1"/>
</dbReference>
<evidence type="ECO:0000313" key="3">
    <source>
        <dbReference type="Proteomes" id="UP000325218"/>
    </source>
</evidence>
<sequence>MNWFNRNKLTDERIVNLKNQIYREAYLLITIICSASIILKIFLQEDPSTLTEVIVLLAGGIYYGVRSVMLGIYSEEVEVHDRESKTPYSRKTVWSGLAIGLGIALFFGIRSALLYGKSDLQTQVWYFFLVFAVSLIIYLPFFIAFQVTVHHWANKASKKFAESDLRDPE</sequence>
<keyword evidence="1" id="KW-0812">Transmembrane</keyword>
<name>A0A5D0D166_9BACL</name>
<dbReference type="Pfam" id="PF20563">
    <property type="entry name" value="DUF6773"/>
    <property type="match status" value="1"/>
</dbReference>
<dbReference type="AlphaFoldDB" id="A0A5D0D166"/>
<dbReference type="OrthoDB" id="2656129at2"/>
<keyword evidence="1" id="KW-0472">Membrane</keyword>
<comment type="caution">
    <text evidence="2">The sequence shown here is derived from an EMBL/GenBank/DDBJ whole genome shotgun (WGS) entry which is preliminary data.</text>
</comment>
<dbReference type="EMBL" id="VSDO01000001">
    <property type="protein sequence ID" value="TYA15334.1"/>
    <property type="molecule type" value="Genomic_DNA"/>
</dbReference>
<evidence type="ECO:0000256" key="1">
    <source>
        <dbReference type="SAM" id="Phobius"/>
    </source>
</evidence>
<reference evidence="2 3" key="1">
    <citation type="submission" date="2019-08" db="EMBL/GenBank/DDBJ databases">
        <title>Genome sequencing of Paenibacillus faecis DSM 23593(T).</title>
        <authorList>
            <person name="Kook J.-K."/>
            <person name="Park S.-N."/>
            <person name="Lim Y.K."/>
        </authorList>
    </citation>
    <scope>NUCLEOTIDE SEQUENCE [LARGE SCALE GENOMIC DNA]</scope>
    <source>
        <strain evidence="2 3">DSM 23593</strain>
    </source>
</reference>
<feature type="transmembrane region" description="Helical" evidence="1">
    <location>
        <begin position="21"/>
        <end position="42"/>
    </location>
</feature>
<gene>
    <name evidence="2" type="ORF">FRY98_06825</name>
</gene>
<proteinExistence type="predicted"/>
<protein>
    <submittedName>
        <fullName evidence="2">Uncharacterized protein</fullName>
    </submittedName>
</protein>
<keyword evidence="1" id="KW-1133">Transmembrane helix</keyword>